<keyword evidence="3" id="KW-0489">Methyltransferase</keyword>
<comment type="catalytic activity">
    <reaction evidence="8">
        <text>N-methylethanolamine phosphate + S-adenosyl-L-methionine = N,N-dimethylethanolamine phosphate + S-adenosyl-L-homocysteine + H(+)</text>
        <dbReference type="Rhea" id="RHEA:25321"/>
        <dbReference type="ChEBI" id="CHEBI:15378"/>
        <dbReference type="ChEBI" id="CHEBI:57781"/>
        <dbReference type="ChEBI" id="CHEBI:57856"/>
        <dbReference type="ChEBI" id="CHEBI:58641"/>
        <dbReference type="ChEBI" id="CHEBI:59789"/>
        <dbReference type="EC" id="2.1.1.103"/>
    </reaction>
    <physiologicalReaction direction="left-to-right" evidence="8">
        <dbReference type="Rhea" id="RHEA:25322"/>
    </physiologicalReaction>
</comment>
<dbReference type="InterPro" id="IPR046341">
    <property type="entry name" value="SET_dom_sf"/>
</dbReference>
<dbReference type="Gene3D" id="2.170.270.10">
    <property type="entry name" value="SET domain"/>
    <property type="match status" value="1"/>
</dbReference>
<evidence type="ECO:0000256" key="1">
    <source>
        <dbReference type="ARBA" id="ARBA00004969"/>
    </source>
</evidence>
<evidence type="ECO:0000313" key="10">
    <source>
        <dbReference type="EMBL" id="CAE8736120.1"/>
    </source>
</evidence>
<evidence type="ECO:0000256" key="3">
    <source>
        <dbReference type="ARBA" id="ARBA00022603"/>
    </source>
</evidence>
<dbReference type="Pfam" id="PF00856">
    <property type="entry name" value="SET"/>
    <property type="match status" value="1"/>
</dbReference>
<dbReference type="AlphaFoldDB" id="A0A813LQY4"/>
<dbReference type="SUPFAM" id="SSF82199">
    <property type="entry name" value="SET domain"/>
    <property type="match status" value="1"/>
</dbReference>
<name>A0A813LQY4_POLGL</name>
<evidence type="ECO:0000256" key="4">
    <source>
        <dbReference type="ARBA" id="ARBA00022679"/>
    </source>
</evidence>
<evidence type="ECO:0000256" key="8">
    <source>
        <dbReference type="ARBA" id="ARBA00047841"/>
    </source>
</evidence>
<organism evidence="10 11">
    <name type="scientific">Polarella glacialis</name>
    <name type="common">Dinoflagellate</name>
    <dbReference type="NCBI Taxonomy" id="89957"/>
    <lineage>
        <taxon>Eukaryota</taxon>
        <taxon>Sar</taxon>
        <taxon>Alveolata</taxon>
        <taxon>Dinophyceae</taxon>
        <taxon>Suessiales</taxon>
        <taxon>Suessiaceae</taxon>
        <taxon>Polarella</taxon>
    </lineage>
</organism>
<evidence type="ECO:0000256" key="6">
    <source>
        <dbReference type="ARBA" id="ARBA00047619"/>
    </source>
</evidence>
<feature type="non-terminal residue" evidence="10">
    <location>
        <position position="1"/>
    </location>
</feature>
<dbReference type="Pfam" id="PF13649">
    <property type="entry name" value="Methyltransf_25"/>
    <property type="match status" value="1"/>
</dbReference>
<dbReference type="PROSITE" id="PS50280">
    <property type="entry name" value="SET"/>
    <property type="match status" value="1"/>
</dbReference>
<dbReference type="GO" id="GO:0000234">
    <property type="term" value="F:phosphoethanolamine N-methyltransferase activity"/>
    <property type="evidence" value="ECO:0007669"/>
    <property type="project" value="UniProtKB-EC"/>
</dbReference>
<dbReference type="Proteomes" id="UP000626109">
    <property type="component" value="Unassembled WGS sequence"/>
</dbReference>
<dbReference type="PANTHER" id="PTHR44307:SF2">
    <property type="entry name" value="PHOSPHOETHANOLAMINE METHYLTRANSFERASE ISOFORM X1"/>
    <property type="match status" value="1"/>
</dbReference>
<dbReference type="EC" id="2.1.1.103" evidence="5"/>
<keyword evidence="4" id="KW-0808">Transferase</keyword>
<evidence type="ECO:0000256" key="7">
    <source>
        <dbReference type="ARBA" id="ARBA00047622"/>
    </source>
</evidence>
<dbReference type="CDD" id="cd02440">
    <property type="entry name" value="AdoMet_MTases"/>
    <property type="match status" value="2"/>
</dbReference>
<proteinExistence type="predicted"/>
<comment type="catalytic activity">
    <reaction evidence="7">
        <text>phosphoethanolamine + S-adenosyl-L-methionine = N-methylethanolamine phosphate + S-adenosyl-L-homocysteine + H(+)</text>
        <dbReference type="Rhea" id="RHEA:20365"/>
        <dbReference type="ChEBI" id="CHEBI:15378"/>
        <dbReference type="ChEBI" id="CHEBI:57781"/>
        <dbReference type="ChEBI" id="CHEBI:57856"/>
        <dbReference type="ChEBI" id="CHEBI:58190"/>
        <dbReference type="ChEBI" id="CHEBI:59789"/>
        <dbReference type="EC" id="2.1.1.103"/>
    </reaction>
    <physiologicalReaction direction="left-to-right" evidence="7">
        <dbReference type="Rhea" id="RHEA:20366"/>
    </physiologicalReaction>
</comment>
<dbReference type="PANTHER" id="PTHR44307">
    <property type="entry name" value="PHOSPHOETHANOLAMINE METHYLTRANSFERASE"/>
    <property type="match status" value="1"/>
</dbReference>
<protein>
    <recommendedName>
        <fullName evidence="5">phosphoethanolamine N-methyltransferase</fullName>
        <ecNumber evidence="5">2.1.1.103</ecNumber>
    </recommendedName>
</protein>
<feature type="domain" description="SET" evidence="9">
    <location>
        <begin position="103"/>
        <end position="207"/>
    </location>
</feature>
<comment type="pathway">
    <text evidence="1">Phospholipid metabolism; phosphatidylcholine biosynthesis.</text>
</comment>
<dbReference type="SUPFAM" id="SSF53335">
    <property type="entry name" value="S-adenosyl-L-methionine-dependent methyltransferases"/>
    <property type="match status" value="2"/>
</dbReference>
<evidence type="ECO:0000256" key="2">
    <source>
        <dbReference type="ARBA" id="ARBA00005189"/>
    </source>
</evidence>
<comment type="catalytic activity">
    <reaction evidence="6">
        <text>N,N-dimethylethanolamine phosphate + S-adenosyl-L-methionine = phosphocholine + S-adenosyl-L-homocysteine + H(+)</text>
        <dbReference type="Rhea" id="RHEA:25325"/>
        <dbReference type="ChEBI" id="CHEBI:15378"/>
        <dbReference type="ChEBI" id="CHEBI:57856"/>
        <dbReference type="ChEBI" id="CHEBI:58641"/>
        <dbReference type="ChEBI" id="CHEBI:59789"/>
        <dbReference type="ChEBI" id="CHEBI:295975"/>
        <dbReference type="EC" id="2.1.1.103"/>
    </reaction>
    <physiologicalReaction direction="left-to-right" evidence="6">
        <dbReference type="Rhea" id="RHEA:25326"/>
    </physiologicalReaction>
</comment>
<comment type="pathway">
    <text evidence="2">Lipid metabolism.</text>
</comment>
<sequence length="814" mass="91538">FTWSEDRSVWASGSGVSVFYNGSLDGKANTEMTRFFDEDLFEIRALCDIEEGDELTHIYKSLEWRECFKELKALRDGASTVPPSGGKQPLPGGGDKNGLVDCSKLYAKRDEFGGVGAFASVPIQKGELVERGVVRRLPVDGNVCPYVFTWSEDRSVWASGSGCSVFYNASLDGSENTEMHRFFDQDRFEIYATRDIAQDEEVTHLYKSIEWRECFRDLKAIRDRSLPKVPSGKRGFSTTTRQFSTARSAVRDPLPSQRQSFTEYWTTDHAAPTLENMMLDSNAGDMDRLERPEILSALPSLQGKRVLELGAGIGRFSGILAQKCGEVVAVDFVKSSCVENQRANAGCKNLTVMHGDVTQLELEPNSFDLVFSNWLLMYLTDEEVNDFAANVLKWLRPGGHLFFRESCFHSSGDTLRRFNPTQYRDPLAYSQIFARSVSVDGSRFQLLATNCVESYAQLKGNVHQIYFRYTKLGQLGSDRRSRVLDTSQFSPAHCLRYEKIYGRNQIYTGGDVISQKLLEDCAPLLKPGGRVLDFGCGLGGTALHFATQREDIFVHGVESSGELNSLGMGRHIQRDPALRQRLSFELTPEFGIPENELRYPPNSFDVIIMREVLMYLEETDKPVLLQKLSRLLRPGGRLVVVDYCAGKPLADLQPEFASYLHKWGYHLSTPEEEHRLLQSYFDVVPADATDQFVRFMDEGLERIEEEFGPASPLRKLTSSLAEDDQETLRNQLSETVSSSMPGLPASAANHAADAAVAKLAEHHLFEQEQAKTCEADFEWAQGIWQLERKEALGGNLKWIFFSATKRDLSGFLKS</sequence>
<reference evidence="10" key="1">
    <citation type="submission" date="2021-02" db="EMBL/GenBank/DDBJ databases">
        <authorList>
            <person name="Dougan E. K."/>
            <person name="Rhodes N."/>
            <person name="Thang M."/>
            <person name="Chan C."/>
        </authorList>
    </citation>
    <scope>NUCLEOTIDE SEQUENCE</scope>
</reference>
<dbReference type="InterPro" id="IPR029063">
    <property type="entry name" value="SAM-dependent_MTases_sf"/>
</dbReference>
<evidence type="ECO:0000259" key="9">
    <source>
        <dbReference type="PROSITE" id="PS50280"/>
    </source>
</evidence>
<dbReference type="Pfam" id="PF13489">
    <property type="entry name" value="Methyltransf_23"/>
    <property type="match status" value="1"/>
</dbReference>
<dbReference type="Gene3D" id="3.40.50.150">
    <property type="entry name" value="Vaccinia Virus protein VP39"/>
    <property type="match status" value="2"/>
</dbReference>
<comment type="caution">
    <text evidence="10">The sequence shown here is derived from an EMBL/GenBank/DDBJ whole genome shotgun (WGS) entry which is preliminary data.</text>
</comment>
<evidence type="ECO:0000313" key="11">
    <source>
        <dbReference type="Proteomes" id="UP000626109"/>
    </source>
</evidence>
<gene>
    <name evidence="10" type="ORF">PGLA2088_LOCUS48178</name>
</gene>
<evidence type="ECO:0000256" key="5">
    <source>
        <dbReference type="ARBA" id="ARBA00035674"/>
    </source>
</evidence>
<dbReference type="InterPro" id="IPR041698">
    <property type="entry name" value="Methyltransf_25"/>
</dbReference>
<dbReference type="InterPro" id="IPR001214">
    <property type="entry name" value="SET_dom"/>
</dbReference>
<dbReference type="EMBL" id="CAJNNW010036624">
    <property type="protein sequence ID" value="CAE8736120.1"/>
    <property type="molecule type" value="Genomic_DNA"/>
</dbReference>
<accession>A0A813LQY4</accession>
<dbReference type="GO" id="GO:0032259">
    <property type="term" value="P:methylation"/>
    <property type="evidence" value="ECO:0007669"/>
    <property type="project" value="UniProtKB-KW"/>
</dbReference>